<gene>
    <name evidence="5" type="ORF">AAEO57_07835</name>
</gene>
<comment type="similarity">
    <text evidence="1">Belongs to the TonB-dependent receptor family.</text>
</comment>
<evidence type="ECO:0000256" key="1">
    <source>
        <dbReference type="PROSITE-ProRule" id="PRU01360"/>
    </source>
</evidence>
<keyword evidence="1" id="KW-0998">Cell outer membrane</keyword>
<keyword evidence="6" id="KW-1185">Reference proteome</keyword>
<evidence type="ECO:0000313" key="5">
    <source>
        <dbReference type="EMBL" id="MEL1253680.1"/>
    </source>
</evidence>
<keyword evidence="1 3" id="KW-0472">Membrane</keyword>
<name>A0ABU9IMK7_9FLAO</name>
<dbReference type="CDD" id="cd07341">
    <property type="entry name" value="M56_BlaR1_MecR1_like"/>
    <property type="match status" value="1"/>
</dbReference>
<feature type="transmembrane region" description="Helical" evidence="3">
    <location>
        <begin position="6"/>
        <end position="25"/>
    </location>
</feature>
<evidence type="ECO:0000313" key="6">
    <source>
        <dbReference type="Proteomes" id="UP001485226"/>
    </source>
</evidence>
<accession>A0ABU9IMK7</accession>
<keyword evidence="3" id="KW-1133">Transmembrane helix</keyword>
<organism evidence="5 6">
    <name type="scientific">Flavobacterium calami</name>
    <dbReference type="NCBI Taxonomy" id="3139144"/>
    <lineage>
        <taxon>Bacteria</taxon>
        <taxon>Pseudomonadati</taxon>
        <taxon>Bacteroidota</taxon>
        <taxon>Flavobacteriia</taxon>
        <taxon>Flavobacteriales</taxon>
        <taxon>Flavobacteriaceae</taxon>
        <taxon>Flavobacterium</taxon>
    </lineage>
</organism>
<reference evidence="5 6" key="1">
    <citation type="submission" date="2024-04" db="EMBL/GenBank/DDBJ databases">
        <title>Flavobacterium sp. DGU38 16S ribosomal RNA gene Genome sequencing and assembly.</title>
        <authorList>
            <person name="Park S."/>
        </authorList>
    </citation>
    <scope>NUCLEOTIDE SEQUENCE [LARGE SCALE GENOMIC DNA]</scope>
    <source>
        <strain evidence="5 6">DGU38</strain>
    </source>
</reference>
<dbReference type="InterPro" id="IPR008756">
    <property type="entry name" value="Peptidase_M56"/>
</dbReference>
<dbReference type="PROSITE" id="PS52016">
    <property type="entry name" value="TONB_DEPENDENT_REC_3"/>
    <property type="match status" value="1"/>
</dbReference>
<feature type="region of interest" description="Disordered" evidence="2">
    <location>
        <begin position="415"/>
        <end position="444"/>
    </location>
</feature>
<dbReference type="RefSeq" id="WP_341691310.1">
    <property type="nucleotide sequence ID" value="NZ_JBBYHS010000007.1"/>
</dbReference>
<dbReference type="InterPro" id="IPR039426">
    <property type="entry name" value="TonB-dep_rcpt-like"/>
</dbReference>
<comment type="caution">
    <text evidence="5">The sequence shown here is derived from an EMBL/GenBank/DDBJ whole genome shotgun (WGS) entry which is preliminary data.</text>
</comment>
<feature type="compositionally biased region" description="Low complexity" evidence="2">
    <location>
        <begin position="423"/>
        <end position="444"/>
    </location>
</feature>
<dbReference type="PANTHER" id="PTHR34978:SF3">
    <property type="entry name" value="SLR0241 PROTEIN"/>
    <property type="match status" value="1"/>
</dbReference>
<feature type="domain" description="Peptidase M56" evidence="4">
    <location>
        <begin position="153"/>
        <end position="255"/>
    </location>
</feature>
<dbReference type="SUPFAM" id="SSF56935">
    <property type="entry name" value="Porins"/>
    <property type="match status" value="2"/>
</dbReference>
<dbReference type="Proteomes" id="UP001485226">
    <property type="component" value="Unassembled WGS sequence"/>
</dbReference>
<keyword evidence="1" id="KW-0813">Transport</keyword>
<sequence>MEALYIYIAKSSGLIVLFYCAYYFLLRKETFFNNNRWFLLAGLITSVLLPFFVYTKIVWIDPVPATDLNFPEVYLSQIPVKNTFEINWNYVILPIYSIGVLVFLLKLIKDFYHLNSVLKAKNIQQQADYKFIDTSEKIAPFSYFQYIVYNSSMYTSSELENIIEHEKVHSDQNHSTDVLISQVFCLLFWFNPIIWLYKKAIIQNLEFIADKEASKKISNKKAYQYTLLKITTHESCVTITNHFYQSLIKKRIVMLNKNQSKKRNLWKYCVILPALTTFMLLFQVEIIAQEKGSKSTENLNPDKVESIDVFTINKNTTADEIKQRTKTLKEKFNISAEVSELERNSTNEITSITINLKNEKGVTKIKKTVSPKGIEKIGIIIIKEKNGTISFNFTDEKPVVTGYKTEDKNIEIRTKNTQTSNLNNDAKTNSDTDTNNNSNVNTNTSVNKDENIIRITTKNDAKPLIVINGEISSPDLDIKDIDPNRISSINVLKDSNAKIKYGNSGSNGVIEIITKEKSEESKQKTEIKQNNEWKVTGHKNSDNVLSTVTEDQNINIKKVLIVIDGKITNSSTNDLDPQNIEQINVLKDPVSISKYGDKGKNGVIEITTKK</sequence>
<evidence type="ECO:0000256" key="3">
    <source>
        <dbReference type="SAM" id="Phobius"/>
    </source>
</evidence>
<proteinExistence type="inferred from homology"/>
<dbReference type="InterPro" id="IPR037066">
    <property type="entry name" value="Plug_dom_sf"/>
</dbReference>
<dbReference type="PANTHER" id="PTHR34978">
    <property type="entry name" value="POSSIBLE SENSOR-TRANSDUCER PROTEIN BLAR"/>
    <property type="match status" value="1"/>
</dbReference>
<feature type="transmembrane region" description="Helical" evidence="3">
    <location>
        <begin position="265"/>
        <end position="284"/>
    </location>
</feature>
<evidence type="ECO:0000256" key="2">
    <source>
        <dbReference type="SAM" id="MobiDB-lite"/>
    </source>
</evidence>
<dbReference type="Gene3D" id="2.170.130.10">
    <property type="entry name" value="TonB-dependent receptor, plug domain"/>
    <property type="match status" value="2"/>
</dbReference>
<feature type="transmembrane region" description="Helical" evidence="3">
    <location>
        <begin position="88"/>
        <end position="108"/>
    </location>
</feature>
<feature type="transmembrane region" description="Helical" evidence="3">
    <location>
        <begin position="37"/>
        <end position="60"/>
    </location>
</feature>
<dbReference type="Pfam" id="PF05569">
    <property type="entry name" value="Peptidase_M56"/>
    <property type="match status" value="1"/>
</dbReference>
<dbReference type="EMBL" id="JBBYHS010000007">
    <property type="protein sequence ID" value="MEL1253680.1"/>
    <property type="molecule type" value="Genomic_DNA"/>
</dbReference>
<protein>
    <submittedName>
        <fullName evidence="5">M56 family metallopeptidase</fullName>
    </submittedName>
</protein>
<keyword evidence="1" id="KW-1134">Transmembrane beta strand</keyword>
<evidence type="ECO:0000259" key="4">
    <source>
        <dbReference type="Pfam" id="PF05569"/>
    </source>
</evidence>
<keyword evidence="1 3" id="KW-0812">Transmembrane</keyword>
<comment type="subcellular location">
    <subcellularLocation>
        <location evidence="1">Cell outer membrane</location>
        <topology evidence="1">Multi-pass membrane protein</topology>
    </subcellularLocation>
</comment>
<dbReference type="InterPro" id="IPR052173">
    <property type="entry name" value="Beta-lactam_resp_regulator"/>
</dbReference>